<dbReference type="Proteomes" id="UP000177268">
    <property type="component" value="Unassembled WGS sequence"/>
</dbReference>
<sequence length="545" mass="61345">MPKAPRLTRSFIFFLCILTVQLGVFLYIALRPFTLTPPQHTYTVLGKVYLYPIFYYPNMIIQGRDGEWSIRDTHTTAPQIRAHAQWFFIIAGKISALLNIEPNALFIILQILGGIAVFSVSYLGIRYLLPNKYHLLALFFALGMEVGPRLDRLFTSSGLSSFVPAFDSQTLILRHFGLPHHTWAEALGLVSLILLVLAYYTPTVPKLIALFVTAFLATLFLPPLMMTIGLSVYSVFILWAIVTRSLKKLITPLIVATIAIGIVGIQTKFEFAQAGFPWNSWSAVEKTWWNNKDAIMQYASALLPYIPFFILLLIAVPAKWKQWSNKLRLVIILMAAWIIIPFFLIPISAYDFFPIANLRLVDGYHYLAAGILAAVGLVECLTLLGNVKARKMALVLVTAFTIGISALLSITYLVPFLASQKQLDPHAYPLTTTMQGIYFLRTLPKESGIMVRESFGEIITGFANVRVYIGGIHGFPDWLQRQWLANRFFSGTLPPQEALDFLHANDITYVFYGPDEQSSTTQSPLYPSVLQPIFQNQSVTVFKVR</sequence>
<dbReference type="STRING" id="1798370.A2Z00_04025"/>
<keyword evidence="1" id="KW-0472">Membrane</keyword>
<keyword evidence="1" id="KW-0812">Transmembrane</keyword>
<proteinExistence type="predicted"/>
<feature type="transmembrane region" description="Helical" evidence="1">
    <location>
        <begin position="295"/>
        <end position="317"/>
    </location>
</feature>
<evidence type="ECO:0000313" key="2">
    <source>
        <dbReference type="EMBL" id="OGG11948.1"/>
    </source>
</evidence>
<feature type="transmembrane region" description="Helical" evidence="1">
    <location>
        <begin position="183"/>
        <end position="202"/>
    </location>
</feature>
<feature type="transmembrane region" description="Helical" evidence="1">
    <location>
        <begin position="329"/>
        <end position="352"/>
    </location>
</feature>
<feature type="transmembrane region" description="Helical" evidence="1">
    <location>
        <begin position="392"/>
        <end position="414"/>
    </location>
</feature>
<dbReference type="AlphaFoldDB" id="A0A1F5ZHF0"/>
<keyword evidence="1" id="KW-1133">Transmembrane helix</keyword>
<feature type="transmembrane region" description="Helical" evidence="1">
    <location>
        <begin position="12"/>
        <end position="30"/>
    </location>
</feature>
<feature type="transmembrane region" description="Helical" evidence="1">
    <location>
        <begin position="364"/>
        <end position="385"/>
    </location>
</feature>
<feature type="transmembrane region" description="Helical" evidence="1">
    <location>
        <begin position="208"/>
        <end position="241"/>
    </location>
</feature>
<accession>A0A1F5ZHF0</accession>
<evidence type="ECO:0008006" key="4">
    <source>
        <dbReference type="Google" id="ProtNLM"/>
    </source>
</evidence>
<evidence type="ECO:0000313" key="3">
    <source>
        <dbReference type="Proteomes" id="UP000177268"/>
    </source>
</evidence>
<reference evidence="2 3" key="1">
    <citation type="journal article" date="2016" name="Nat. Commun.">
        <title>Thousands of microbial genomes shed light on interconnected biogeochemical processes in an aquifer system.</title>
        <authorList>
            <person name="Anantharaman K."/>
            <person name="Brown C.T."/>
            <person name="Hug L.A."/>
            <person name="Sharon I."/>
            <person name="Castelle C.J."/>
            <person name="Probst A.J."/>
            <person name="Thomas B.C."/>
            <person name="Singh A."/>
            <person name="Wilkins M.J."/>
            <person name="Karaoz U."/>
            <person name="Brodie E.L."/>
            <person name="Williams K.H."/>
            <person name="Hubbard S.S."/>
            <person name="Banfield J.F."/>
        </authorList>
    </citation>
    <scope>NUCLEOTIDE SEQUENCE [LARGE SCALE GENOMIC DNA]</scope>
</reference>
<protein>
    <recommendedName>
        <fullName evidence="4">Glycosyltransferase RgtA/B/C/D-like domain-containing protein</fullName>
    </recommendedName>
</protein>
<evidence type="ECO:0000256" key="1">
    <source>
        <dbReference type="SAM" id="Phobius"/>
    </source>
</evidence>
<organism evidence="2 3">
    <name type="scientific">Candidatus Gottesmanbacteria bacterium RBG_13_45_10</name>
    <dbReference type="NCBI Taxonomy" id="1798370"/>
    <lineage>
        <taxon>Bacteria</taxon>
        <taxon>Candidatus Gottesmaniibacteriota</taxon>
    </lineage>
</organism>
<comment type="caution">
    <text evidence="2">The sequence shown here is derived from an EMBL/GenBank/DDBJ whole genome shotgun (WGS) entry which is preliminary data.</text>
</comment>
<feature type="transmembrane region" description="Helical" evidence="1">
    <location>
        <begin position="104"/>
        <end position="125"/>
    </location>
</feature>
<gene>
    <name evidence="2" type="ORF">A2Z00_04025</name>
</gene>
<feature type="transmembrane region" description="Helical" evidence="1">
    <location>
        <begin position="253"/>
        <end position="275"/>
    </location>
</feature>
<dbReference type="EMBL" id="MFIZ01000009">
    <property type="protein sequence ID" value="OGG11948.1"/>
    <property type="molecule type" value="Genomic_DNA"/>
</dbReference>
<name>A0A1F5ZHF0_9BACT</name>